<accession>A0AA35JF97</accession>
<dbReference type="EMBL" id="OX365916">
    <property type="protein sequence ID" value="CAI4059950.1"/>
    <property type="molecule type" value="Genomic_DNA"/>
</dbReference>
<dbReference type="GO" id="GO:0000184">
    <property type="term" value="P:nuclear-transcribed mRNA catabolic process, nonsense-mediated decay"/>
    <property type="evidence" value="ECO:0007669"/>
    <property type="project" value="UniProtKB-KW"/>
</dbReference>
<protein>
    <recommendedName>
        <fullName evidence="6">Enhancer of mRNA-decapping protein 2</fullName>
    </recommendedName>
</protein>
<proteinExistence type="inferred from homology"/>
<comment type="similarity">
    <text evidence="2">Belongs to the EDC family.</text>
</comment>
<feature type="region of interest" description="Disordered" evidence="3">
    <location>
        <begin position="1"/>
        <end position="120"/>
    </location>
</feature>
<dbReference type="Pfam" id="PF15365">
    <property type="entry name" value="PNRC"/>
    <property type="match status" value="1"/>
</dbReference>
<feature type="compositionally biased region" description="Basic residues" evidence="3">
    <location>
        <begin position="90"/>
        <end position="104"/>
    </location>
</feature>
<evidence type="ECO:0000256" key="2">
    <source>
        <dbReference type="ARBA" id="ARBA00061292"/>
    </source>
</evidence>
<gene>
    <name evidence="4" type="primary">SUVC05G1080</name>
    <name evidence="4" type="ORF">SUVC_05G1080</name>
</gene>
<evidence type="ECO:0000313" key="5">
    <source>
        <dbReference type="Proteomes" id="UP001162090"/>
    </source>
</evidence>
<evidence type="ECO:0000256" key="1">
    <source>
        <dbReference type="ARBA" id="ARBA00023161"/>
    </source>
</evidence>
<dbReference type="AlphaFoldDB" id="A0AA35JF97"/>
<dbReference type="InterPro" id="IPR028322">
    <property type="entry name" value="PNRC-like_rgn"/>
</dbReference>
<name>A0AA35JF97_SACUV</name>
<feature type="compositionally biased region" description="Basic and acidic residues" evidence="3">
    <location>
        <begin position="55"/>
        <end position="71"/>
    </location>
</feature>
<keyword evidence="1" id="KW-0866">Nonsense-mediated mRNA decay</keyword>
<organism evidence="4 5">
    <name type="scientific">Saccharomyces uvarum</name>
    <name type="common">Yeast</name>
    <name type="synonym">Saccharomyces bayanus var. uvarum</name>
    <dbReference type="NCBI Taxonomy" id="230603"/>
    <lineage>
        <taxon>Eukaryota</taxon>
        <taxon>Fungi</taxon>
        <taxon>Dikarya</taxon>
        <taxon>Ascomycota</taxon>
        <taxon>Saccharomycotina</taxon>
        <taxon>Saccharomycetes</taxon>
        <taxon>Saccharomycetales</taxon>
        <taxon>Saccharomycetaceae</taxon>
        <taxon>Saccharomyces</taxon>
    </lineage>
</organism>
<reference evidence="4" key="1">
    <citation type="submission" date="2022-10" db="EMBL/GenBank/DDBJ databases">
        <authorList>
            <person name="Byrne P K."/>
        </authorList>
    </citation>
    <scope>NUCLEOTIDE SEQUENCE</scope>
    <source>
        <strain evidence="4">CBS7001</strain>
    </source>
</reference>
<evidence type="ECO:0008006" key="6">
    <source>
        <dbReference type="Google" id="ProtNLM"/>
    </source>
</evidence>
<sequence>MGPDTKHSAKAKILTKKSSPSTKEHIRPRKPQVAVPPAQNLPNGDRPNFGSAIKQRREPRERATRVRHEDSEATTMVTVNIDGFLSDKTPKKKSSKNKKKKSRHPQGAAAVTISSKPQEATHTVFAGASFTTDIPHETALPKPSFV</sequence>
<evidence type="ECO:0000256" key="3">
    <source>
        <dbReference type="SAM" id="MobiDB-lite"/>
    </source>
</evidence>
<dbReference type="Proteomes" id="UP001162090">
    <property type="component" value="Chromosome 5"/>
</dbReference>
<evidence type="ECO:0000313" key="4">
    <source>
        <dbReference type="EMBL" id="CAI4059950.1"/>
    </source>
</evidence>